<name>A0A1F5G4U3_9BACT</name>
<keyword evidence="2" id="KW-0238">DNA-binding</keyword>
<dbReference type="AlphaFoldDB" id="A0A1F5G4U3"/>
<accession>A0A1F5G4U3</accession>
<dbReference type="InterPro" id="IPR003602">
    <property type="entry name" value="Topo_IA_DNA-bd_dom"/>
</dbReference>
<dbReference type="Gene3D" id="3.30.65.10">
    <property type="entry name" value="Bacterial Topoisomerase I, domain 1"/>
    <property type="match status" value="2"/>
</dbReference>
<dbReference type="PANTHER" id="PTHR42785:SF1">
    <property type="entry name" value="DNA TOPOISOMERASE"/>
    <property type="match status" value="1"/>
</dbReference>
<dbReference type="Gene3D" id="2.70.20.10">
    <property type="entry name" value="Topoisomerase I, domain 3"/>
    <property type="match status" value="1"/>
</dbReference>
<dbReference type="Gene3D" id="1.10.460.10">
    <property type="entry name" value="Topoisomerase I, domain 2"/>
    <property type="match status" value="1"/>
</dbReference>
<dbReference type="InterPro" id="IPR013497">
    <property type="entry name" value="Topo_IA_cen"/>
</dbReference>
<reference evidence="5 6" key="1">
    <citation type="journal article" date="2016" name="Nat. Commun.">
        <title>Thousands of microbial genomes shed light on interconnected biogeochemical processes in an aquifer system.</title>
        <authorList>
            <person name="Anantharaman K."/>
            <person name="Brown C.T."/>
            <person name="Hug L.A."/>
            <person name="Sharon I."/>
            <person name="Castelle C.J."/>
            <person name="Probst A.J."/>
            <person name="Thomas B.C."/>
            <person name="Singh A."/>
            <person name="Wilkins M.J."/>
            <person name="Karaoz U."/>
            <person name="Brodie E.L."/>
            <person name="Williams K.H."/>
            <person name="Hubbard S.S."/>
            <person name="Banfield J.F."/>
        </authorList>
    </citation>
    <scope>NUCLEOTIDE SEQUENCE [LARGE SCALE GENOMIC DNA]</scope>
</reference>
<dbReference type="Proteomes" id="UP000176628">
    <property type="component" value="Unassembled WGS sequence"/>
</dbReference>
<organism evidence="5 6">
    <name type="scientific">Candidatus Curtissbacteria bacterium RBG_16_39_7</name>
    <dbReference type="NCBI Taxonomy" id="1797707"/>
    <lineage>
        <taxon>Bacteria</taxon>
        <taxon>Candidatus Curtissiibacteriota</taxon>
    </lineage>
</organism>
<evidence type="ECO:0000256" key="2">
    <source>
        <dbReference type="ARBA" id="ARBA00023125"/>
    </source>
</evidence>
<dbReference type="PANTHER" id="PTHR42785">
    <property type="entry name" value="DNA TOPOISOMERASE, TYPE IA, CORE"/>
    <property type="match status" value="1"/>
</dbReference>
<dbReference type="Pfam" id="PF01396">
    <property type="entry name" value="Zn_ribbon_Top1"/>
    <property type="match status" value="2"/>
</dbReference>
<dbReference type="InterPro" id="IPR013498">
    <property type="entry name" value="Topo_IA_Znf"/>
</dbReference>
<dbReference type="PROSITE" id="PS52039">
    <property type="entry name" value="TOPO_IA_2"/>
    <property type="match status" value="1"/>
</dbReference>
<evidence type="ECO:0000313" key="5">
    <source>
        <dbReference type="EMBL" id="OGD86868.1"/>
    </source>
</evidence>
<dbReference type="SUPFAM" id="SSF57783">
    <property type="entry name" value="Zinc beta-ribbon"/>
    <property type="match status" value="2"/>
</dbReference>
<dbReference type="InterPro" id="IPR013825">
    <property type="entry name" value="Topo_IA_cen_sub2"/>
</dbReference>
<dbReference type="EMBL" id="MFAV01000003">
    <property type="protein sequence ID" value="OGD86868.1"/>
    <property type="molecule type" value="Genomic_DNA"/>
</dbReference>
<dbReference type="GO" id="GO:0003917">
    <property type="term" value="F:DNA topoisomerase type I (single strand cut, ATP-independent) activity"/>
    <property type="evidence" value="ECO:0007669"/>
    <property type="project" value="InterPro"/>
</dbReference>
<gene>
    <name evidence="5" type="ORF">A2Z23_03485</name>
</gene>
<dbReference type="Pfam" id="PF01131">
    <property type="entry name" value="Topoisom_bac"/>
    <property type="match status" value="1"/>
</dbReference>
<keyword evidence="3" id="KW-0413">Isomerase</keyword>
<dbReference type="InterPro" id="IPR000380">
    <property type="entry name" value="Topo_IA"/>
</dbReference>
<evidence type="ECO:0000256" key="1">
    <source>
        <dbReference type="ARBA" id="ARBA00023029"/>
    </source>
</evidence>
<dbReference type="InterPro" id="IPR013824">
    <property type="entry name" value="Topo_IA_cen_sub1"/>
</dbReference>
<dbReference type="GO" id="GO:0003677">
    <property type="term" value="F:DNA binding"/>
    <property type="evidence" value="ECO:0007669"/>
    <property type="project" value="UniProtKB-KW"/>
</dbReference>
<dbReference type="GO" id="GO:0005694">
    <property type="term" value="C:chromosome"/>
    <property type="evidence" value="ECO:0007669"/>
    <property type="project" value="InterPro"/>
</dbReference>
<dbReference type="SMART" id="SM00437">
    <property type="entry name" value="TOP1Ac"/>
    <property type="match status" value="1"/>
</dbReference>
<keyword evidence="1" id="KW-0799">Topoisomerase</keyword>
<dbReference type="SUPFAM" id="SSF56712">
    <property type="entry name" value="Prokaryotic type I DNA topoisomerase"/>
    <property type="match status" value="1"/>
</dbReference>
<evidence type="ECO:0000259" key="4">
    <source>
        <dbReference type="PROSITE" id="PS52039"/>
    </source>
</evidence>
<proteinExistence type="predicted"/>
<comment type="caution">
    <text evidence="5">The sequence shown here is derived from an EMBL/GenBank/DDBJ whole genome shotgun (WGS) entry which is preliminary data.</text>
</comment>
<protein>
    <recommendedName>
        <fullName evidence="4">Topo IA-type catalytic domain-containing protein</fullName>
    </recommendedName>
</protein>
<feature type="domain" description="Topo IA-type catalytic" evidence="4">
    <location>
        <begin position="1"/>
        <end position="180"/>
    </location>
</feature>
<dbReference type="GO" id="GO:0006265">
    <property type="term" value="P:DNA topological change"/>
    <property type="evidence" value="ECO:0007669"/>
    <property type="project" value="InterPro"/>
</dbReference>
<evidence type="ECO:0000313" key="6">
    <source>
        <dbReference type="Proteomes" id="UP000176628"/>
    </source>
</evidence>
<evidence type="ECO:0000256" key="3">
    <source>
        <dbReference type="ARBA" id="ARBA00023235"/>
    </source>
</evidence>
<sequence>MKEAVLDQKTVDVSANGFIFRATGSTIRFLGWMKVYQELKNQKAEDEEAEEERILPELTVGEKLNLLQLIPSQHFTEPPSRYTEGSLVKALEYHGIGRPSTYAPIISTICERGYVEKVERKLVPTELGFVVNDYLVKNFSDIVDITFTAQMEEELDEIARGEEEWVPIIRNFFEPFDKHLAKVFEESEKVELPVEVTGEKCEKCGKDMIIRFGRFGKFLACSGFPDCKNTRALVQKLGIACPKCGGDIIQRKTKKGRSFYGCSNYPACNFASWQKPKLPQDKDTKTDG</sequence>
<dbReference type="InterPro" id="IPR023405">
    <property type="entry name" value="Topo_IA_core_domain"/>
</dbReference>